<sequence>MNEAIRQRKTYVSLSLVCFLLGILSWLPNFLFQYGFAYWMLTFIINPIGIVFGVFGKSKFCVILNVIMTFSFFIFMFVGSIIEAFVH</sequence>
<feature type="transmembrane region" description="Helical" evidence="1">
    <location>
        <begin position="62"/>
        <end position="82"/>
    </location>
</feature>
<keyword evidence="3" id="KW-1185">Reference proteome</keyword>
<gene>
    <name evidence="2" type="ORF">NC661_07555</name>
</gene>
<proteinExistence type="predicted"/>
<dbReference type="Proteomes" id="UP001145072">
    <property type="component" value="Unassembled WGS sequence"/>
</dbReference>
<name>A0A9X3WKC2_9BACI</name>
<evidence type="ECO:0000256" key="1">
    <source>
        <dbReference type="SAM" id="Phobius"/>
    </source>
</evidence>
<feature type="transmembrane region" description="Helical" evidence="1">
    <location>
        <begin position="12"/>
        <end position="30"/>
    </location>
</feature>
<dbReference type="AlphaFoldDB" id="A0A9X3WKC2"/>
<evidence type="ECO:0000313" key="3">
    <source>
        <dbReference type="Proteomes" id="UP001145072"/>
    </source>
</evidence>
<keyword evidence="1" id="KW-1133">Transmembrane helix</keyword>
<feature type="transmembrane region" description="Helical" evidence="1">
    <location>
        <begin position="36"/>
        <end position="55"/>
    </location>
</feature>
<organism evidence="2 3">
    <name type="scientific">Aquibacillus koreensis</name>
    <dbReference type="NCBI Taxonomy" id="279446"/>
    <lineage>
        <taxon>Bacteria</taxon>
        <taxon>Bacillati</taxon>
        <taxon>Bacillota</taxon>
        <taxon>Bacilli</taxon>
        <taxon>Bacillales</taxon>
        <taxon>Bacillaceae</taxon>
        <taxon>Aquibacillus</taxon>
    </lineage>
</organism>
<reference evidence="2" key="1">
    <citation type="submission" date="2022-06" db="EMBL/GenBank/DDBJ databases">
        <title>Aquibacillus sp. a new bacterium isolated from soil saline samples.</title>
        <authorList>
            <person name="Galisteo C."/>
            <person name="De La Haba R."/>
            <person name="Sanchez-Porro C."/>
            <person name="Ventosa A."/>
        </authorList>
    </citation>
    <scope>NUCLEOTIDE SEQUENCE</scope>
    <source>
        <strain evidence="2">JCM 12387</strain>
    </source>
</reference>
<evidence type="ECO:0000313" key="2">
    <source>
        <dbReference type="EMBL" id="MDC3420225.1"/>
    </source>
</evidence>
<keyword evidence="1" id="KW-0812">Transmembrane</keyword>
<keyword evidence="1" id="KW-0472">Membrane</keyword>
<dbReference type="EMBL" id="JAMQJZ010000004">
    <property type="protein sequence ID" value="MDC3420225.1"/>
    <property type="molecule type" value="Genomic_DNA"/>
</dbReference>
<comment type="caution">
    <text evidence="2">The sequence shown here is derived from an EMBL/GenBank/DDBJ whole genome shotgun (WGS) entry which is preliminary data.</text>
</comment>
<dbReference type="RefSeq" id="WP_259868737.1">
    <property type="nucleotide sequence ID" value="NZ_JAMQJZ010000004.1"/>
</dbReference>
<protein>
    <submittedName>
        <fullName evidence="2">Uncharacterized protein</fullName>
    </submittedName>
</protein>
<accession>A0A9X3WKC2</accession>